<dbReference type="Proteomes" id="UP000261210">
    <property type="component" value="Unassembled WGS sequence"/>
</dbReference>
<dbReference type="EMBL" id="QROO01000076">
    <property type="protein sequence ID" value="RHL29623.1"/>
    <property type="molecule type" value="Genomic_DNA"/>
</dbReference>
<keyword evidence="2" id="KW-0238">DNA-binding</keyword>
<evidence type="ECO:0000259" key="1">
    <source>
        <dbReference type="Pfam" id="PF12728"/>
    </source>
</evidence>
<dbReference type="PANTHER" id="PTHR34585:SF22">
    <property type="entry name" value="HELIX-TURN-HELIX DOMAIN-CONTAINING PROTEIN"/>
    <property type="match status" value="1"/>
</dbReference>
<dbReference type="Proteomes" id="UP000285503">
    <property type="component" value="Unassembled WGS sequence"/>
</dbReference>
<dbReference type="InterPro" id="IPR009061">
    <property type="entry name" value="DNA-bd_dom_put_sf"/>
</dbReference>
<evidence type="ECO:0000313" key="2">
    <source>
        <dbReference type="EMBL" id="RGK54857.1"/>
    </source>
</evidence>
<comment type="caution">
    <text evidence="2">The sequence shown here is derived from an EMBL/GenBank/DDBJ whole genome shotgun (WGS) entry which is preliminary data.</text>
</comment>
<dbReference type="AlphaFoldDB" id="A0A3E4MYP4"/>
<protein>
    <submittedName>
        <fullName evidence="2">DNA-binding protein</fullName>
    </submittedName>
</protein>
<dbReference type="Pfam" id="PF12728">
    <property type="entry name" value="HTH_17"/>
    <property type="match status" value="1"/>
</dbReference>
<evidence type="ECO:0000313" key="7">
    <source>
        <dbReference type="Proteomes" id="UP000285503"/>
    </source>
</evidence>
<proteinExistence type="predicted"/>
<evidence type="ECO:0000313" key="6">
    <source>
        <dbReference type="Proteomes" id="UP000284495"/>
    </source>
</evidence>
<dbReference type="PANTHER" id="PTHR34585">
    <property type="match status" value="1"/>
</dbReference>
<dbReference type="InterPro" id="IPR041657">
    <property type="entry name" value="HTH_17"/>
</dbReference>
<dbReference type="EMBL" id="QRNE01000001">
    <property type="protein sequence ID" value="RHK30039.1"/>
    <property type="molecule type" value="Genomic_DNA"/>
</dbReference>
<organism evidence="2 5">
    <name type="scientific">Bacteroides xylanisolvens</name>
    <dbReference type="NCBI Taxonomy" id="371601"/>
    <lineage>
        <taxon>Bacteria</taxon>
        <taxon>Pseudomonadati</taxon>
        <taxon>Bacteroidota</taxon>
        <taxon>Bacteroidia</taxon>
        <taxon>Bacteroidales</taxon>
        <taxon>Bacteroidaceae</taxon>
        <taxon>Bacteroides</taxon>
    </lineage>
</organism>
<feature type="domain" description="Helix-turn-helix" evidence="1">
    <location>
        <begin position="40"/>
        <end position="89"/>
    </location>
</feature>
<accession>A0A3E4MYP4</accession>
<name>A0A3E4MYP4_9BACE</name>
<reference evidence="5 6" key="1">
    <citation type="submission" date="2018-08" db="EMBL/GenBank/DDBJ databases">
        <title>A genome reference for cultivated species of the human gut microbiota.</title>
        <authorList>
            <person name="Zou Y."/>
            <person name="Xue W."/>
            <person name="Luo G."/>
        </authorList>
    </citation>
    <scope>NUCLEOTIDE SEQUENCE [LARGE SCALE GENOMIC DNA]</scope>
    <source>
        <strain evidence="4 6">AF38-2</strain>
        <strain evidence="3 7">AF46-11NS</strain>
        <strain evidence="2 5">TF10-34</strain>
    </source>
</reference>
<gene>
    <name evidence="4" type="ORF">DW027_27705</name>
    <name evidence="3" type="ORF">DW075_00430</name>
    <name evidence="2" type="ORF">DXD03_23570</name>
</gene>
<dbReference type="RefSeq" id="WP_117685330.1">
    <property type="nucleotide sequence ID" value="NZ_JAASHA010000017.1"/>
</dbReference>
<evidence type="ECO:0000313" key="3">
    <source>
        <dbReference type="EMBL" id="RHK30039.1"/>
    </source>
</evidence>
<dbReference type="GO" id="GO:0003677">
    <property type="term" value="F:DNA binding"/>
    <property type="evidence" value="ECO:0007669"/>
    <property type="project" value="UniProtKB-KW"/>
</dbReference>
<evidence type="ECO:0000313" key="5">
    <source>
        <dbReference type="Proteomes" id="UP000261210"/>
    </source>
</evidence>
<dbReference type="SUPFAM" id="SSF46955">
    <property type="entry name" value="Putative DNA-binding domain"/>
    <property type="match status" value="1"/>
</dbReference>
<evidence type="ECO:0000313" key="4">
    <source>
        <dbReference type="EMBL" id="RHL29623.1"/>
    </source>
</evidence>
<sequence>MEIVIIEKEAFEAFMAEVSALAEKVDRLCARGKERRLKKWMDGEDVCRLLRLSPRTLQGMRDRNLVACSQVGRKFYYRTEDVERLVSEKREGTP</sequence>
<dbReference type="EMBL" id="QSQU01000070">
    <property type="protein sequence ID" value="RGK54857.1"/>
    <property type="molecule type" value="Genomic_DNA"/>
</dbReference>
<dbReference type="Proteomes" id="UP000284495">
    <property type="component" value="Unassembled WGS sequence"/>
</dbReference>